<keyword evidence="14" id="KW-0238">DNA-binding</keyword>
<dbReference type="Pfam" id="PF01068">
    <property type="entry name" value="DNA_ligase_A_M"/>
    <property type="match status" value="1"/>
</dbReference>
<dbReference type="InterPro" id="IPR014144">
    <property type="entry name" value="LigD_PE_domain"/>
</dbReference>
<dbReference type="GO" id="GO:0003887">
    <property type="term" value="F:DNA-directed DNA polymerase activity"/>
    <property type="evidence" value="ECO:0007669"/>
    <property type="project" value="UniProtKB-KW"/>
</dbReference>
<evidence type="ECO:0000313" key="24">
    <source>
        <dbReference type="Proteomes" id="UP000462066"/>
    </source>
</evidence>
<dbReference type="NCBIfam" id="TIGR02777">
    <property type="entry name" value="LigD_PE_dom"/>
    <property type="match status" value="1"/>
</dbReference>
<evidence type="ECO:0000256" key="13">
    <source>
        <dbReference type="ARBA" id="ARBA00022932"/>
    </source>
</evidence>
<feature type="region of interest" description="Disordered" evidence="21">
    <location>
        <begin position="165"/>
        <end position="209"/>
    </location>
</feature>
<evidence type="ECO:0000256" key="18">
    <source>
        <dbReference type="ARBA" id="ARBA00023268"/>
    </source>
</evidence>
<reference evidence="23 24" key="1">
    <citation type="submission" date="2017-10" db="EMBL/GenBank/DDBJ databases">
        <title>Whole genome sequencing of Pseudoxanthomonas broegbernensis DSM 12573(T).</title>
        <authorList>
            <person name="Kumar S."/>
            <person name="Bansal K."/>
            <person name="Kaur A."/>
            <person name="Patil P."/>
            <person name="Sharma S."/>
            <person name="Patil P.B."/>
        </authorList>
    </citation>
    <scope>NUCLEOTIDE SEQUENCE [LARGE SCALE GENOMIC DNA]</scope>
    <source>
        <strain evidence="23 24">DSM 12573</strain>
    </source>
</reference>
<keyword evidence="12" id="KW-0067">ATP-binding</keyword>
<dbReference type="CDD" id="cd04862">
    <property type="entry name" value="PaeLigD_Pol_like"/>
    <property type="match status" value="1"/>
</dbReference>
<dbReference type="InterPro" id="IPR014145">
    <property type="entry name" value="LigD_pol_dom"/>
</dbReference>
<gene>
    <name evidence="23" type="primary">ligD</name>
    <name evidence="23" type="ORF">B1992_08940</name>
</gene>
<dbReference type="CDD" id="cd07906">
    <property type="entry name" value="Adenylation_DNA_ligase_LigD_LigC"/>
    <property type="match status" value="1"/>
</dbReference>
<evidence type="ECO:0000256" key="12">
    <source>
        <dbReference type="ARBA" id="ARBA00022840"/>
    </source>
</evidence>
<keyword evidence="8" id="KW-0547">Nucleotide-binding</keyword>
<accession>A0A7V8GME0</accession>
<dbReference type="NCBIfam" id="TIGR02778">
    <property type="entry name" value="ligD_pol"/>
    <property type="match status" value="1"/>
</dbReference>
<evidence type="ECO:0000256" key="21">
    <source>
        <dbReference type="SAM" id="MobiDB-lite"/>
    </source>
</evidence>
<dbReference type="Pfam" id="PF21686">
    <property type="entry name" value="LigD_Prim-Pol"/>
    <property type="match status" value="1"/>
</dbReference>
<proteinExistence type="predicted"/>
<dbReference type="InterPro" id="IPR014146">
    <property type="entry name" value="LigD_ligase_dom"/>
</dbReference>
<dbReference type="SUPFAM" id="SSF56091">
    <property type="entry name" value="DNA ligase/mRNA capping enzyme, catalytic domain"/>
    <property type="match status" value="1"/>
</dbReference>
<dbReference type="Pfam" id="PF04679">
    <property type="entry name" value="DNA_ligase_A_C"/>
    <property type="match status" value="1"/>
</dbReference>
<dbReference type="PROSITE" id="PS50160">
    <property type="entry name" value="DNA_LIGASE_A3"/>
    <property type="match status" value="1"/>
</dbReference>
<organism evidence="23 24">
    <name type="scientific">Pseudoxanthomonas broegbernensis</name>
    <dbReference type="NCBI Taxonomy" id="83619"/>
    <lineage>
        <taxon>Bacteria</taxon>
        <taxon>Pseudomonadati</taxon>
        <taxon>Pseudomonadota</taxon>
        <taxon>Gammaproteobacteria</taxon>
        <taxon>Lysobacterales</taxon>
        <taxon>Lysobacteraceae</taxon>
        <taxon>Pseudoxanthomonas</taxon>
    </lineage>
</organism>
<evidence type="ECO:0000256" key="16">
    <source>
        <dbReference type="ARBA" id="ARBA00023204"/>
    </source>
</evidence>
<dbReference type="GO" id="GO:0006281">
    <property type="term" value="P:DNA repair"/>
    <property type="evidence" value="ECO:0007669"/>
    <property type="project" value="UniProtKB-KW"/>
</dbReference>
<dbReference type="Gene3D" id="3.90.920.10">
    <property type="entry name" value="DNA primase, PRIM domain"/>
    <property type="match status" value="1"/>
</dbReference>
<dbReference type="GO" id="GO:0004527">
    <property type="term" value="F:exonuclease activity"/>
    <property type="evidence" value="ECO:0007669"/>
    <property type="project" value="UniProtKB-KW"/>
</dbReference>
<dbReference type="InterPro" id="IPR033651">
    <property type="entry name" value="PaeLigD_Pol-like"/>
</dbReference>
<dbReference type="Proteomes" id="UP000462066">
    <property type="component" value="Unassembled WGS sequence"/>
</dbReference>
<dbReference type="GO" id="GO:0006310">
    <property type="term" value="P:DNA recombination"/>
    <property type="evidence" value="ECO:0007669"/>
    <property type="project" value="UniProtKB-KW"/>
</dbReference>
<dbReference type="InterPro" id="IPR012310">
    <property type="entry name" value="DNA_ligase_ATP-dep_cent"/>
</dbReference>
<keyword evidence="11" id="KW-0269">Exonuclease</keyword>
<evidence type="ECO:0000256" key="2">
    <source>
        <dbReference type="ARBA" id="ARBA00012727"/>
    </source>
</evidence>
<dbReference type="GO" id="GO:0005524">
    <property type="term" value="F:ATP binding"/>
    <property type="evidence" value="ECO:0007669"/>
    <property type="project" value="UniProtKB-KW"/>
</dbReference>
<evidence type="ECO:0000256" key="15">
    <source>
        <dbReference type="ARBA" id="ARBA00023172"/>
    </source>
</evidence>
<dbReference type="PANTHER" id="PTHR42705">
    <property type="entry name" value="BIFUNCTIONAL NON-HOMOLOGOUS END JOINING PROTEIN LIGD"/>
    <property type="match status" value="1"/>
</dbReference>
<evidence type="ECO:0000259" key="22">
    <source>
        <dbReference type="PROSITE" id="PS50160"/>
    </source>
</evidence>
<evidence type="ECO:0000256" key="3">
    <source>
        <dbReference type="ARBA" id="ARBA00022598"/>
    </source>
</evidence>
<evidence type="ECO:0000256" key="17">
    <source>
        <dbReference type="ARBA" id="ARBA00023211"/>
    </source>
</evidence>
<feature type="region of interest" description="Disordered" evidence="21">
    <location>
        <begin position="1"/>
        <end position="26"/>
    </location>
</feature>
<dbReference type="SUPFAM" id="SSF50249">
    <property type="entry name" value="Nucleic acid-binding proteins"/>
    <property type="match status" value="1"/>
</dbReference>
<keyword evidence="5" id="KW-0548">Nucleotidyltransferase</keyword>
<dbReference type="RefSeq" id="WP_162311137.1">
    <property type="nucleotide sequence ID" value="NZ_JACHGU010000001.1"/>
</dbReference>
<evidence type="ECO:0000256" key="10">
    <source>
        <dbReference type="ARBA" id="ARBA00022801"/>
    </source>
</evidence>
<keyword evidence="15" id="KW-0233">DNA recombination</keyword>
<feature type="compositionally biased region" description="Low complexity" evidence="21">
    <location>
        <begin position="180"/>
        <end position="209"/>
    </location>
</feature>
<dbReference type="GO" id="GO:0003677">
    <property type="term" value="F:DNA binding"/>
    <property type="evidence" value="ECO:0007669"/>
    <property type="project" value="UniProtKB-KW"/>
</dbReference>
<feature type="domain" description="ATP-dependent DNA ligase family profile" evidence="22">
    <location>
        <begin position="322"/>
        <end position="414"/>
    </location>
</feature>
<keyword evidence="3 23" id="KW-0436">Ligase</keyword>
<keyword evidence="6" id="KW-0540">Nuclease</keyword>
<keyword evidence="7" id="KW-0479">Metal-binding</keyword>
<feature type="region of interest" description="Disordered" evidence="21">
    <location>
        <begin position="532"/>
        <end position="554"/>
    </location>
</feature>
<dbReference type="Gene3D" id="2.40.50.140">
    <property type="entry name" value="Nucleic acid-binding proteins"/>
    <property type="match status" value="1"/>
</dbReference>
<dbReference type="AlphaFoldDB" id="A0A7V8GME0"/>
<dbReference type="Pfam" id="PF13298">
    <property type="entry name" value="LigD_N"/>
    <property type="match status" value="1"/>
</dbReference>
<evidence type="ECO:0000256" key="6">
    <source>
        <dbReference type="ARBA" id="ARBA00022722"/>
    </source>
</evidence>
<keyword evidence="24" id="KW-1185">Reference proteome</keyword>
<dbReference type="NCBIfam" id="TIGR02776">
    <property type="entry name" value="NHEJ_ligase_prk"/>
    <property type="match status" value="1"/>
</dbReference>
<keyword evidence="13" id="KW-0239">DNA-directed DNA polymerase</keyword>
<evidence type="ECO:0000256" key="1">
    <source>
        <dbReference type="ARBA" id="ARBA00001936"/>
    </source>
</evidence>
<keyword evidence="17" id="KW-0464">Manganese</keyword>
<dbReference type="InterPro" id="IPR052171">
    <property type="entry name" value="NHEJ_LigD"/>
</dbReference>
<dbReference type="InterPro" id="IPR012309">
    <property type="entry name" value="DNA_ligase_ATP-dep_C"/>
</dbReference>
<evidence type="ECO:0000256" key="9">
    <source>
        <dbReference type="ARBA" id="ARBA00022763"/>
    </source>
</evidence>
<dbReference type="PANTHER" id="PTHR42705:SF2">
    <property type="entry name" value="BIFUNCTIONAL NON-HOMOLOGOUS END JOINING PROTEIN LIGD"/>
    <property type="match status" value="1"/>
</dbReference>
<comment type="catalytic activity">
    <reaction evidence="20">
        <text>ATP + (deoxyribonucleotide)n-3'-hydroxyl + 5'-phospho-(deoxyribonucleotide)m = (deoxyribonucleotide)n+m + AMP + diphosphate.</text>
        <dbReference type="EC" id="6.5.1.1"/>
    </reaction>
</comment>
<dbReference type="GO" id="GO:0003910">
    <property type="term" value="F:DNA ligase (ATP) activity"/>
    <property type="evidence" value="ECO:0007669"/>
    <property type="project" value="UniProtKB-EC"/>
</dbReference>
<dbReference type="InterPro" id="IPR012340">
    <property type="entry name" value="NA-bd_OB-fold"/>
</dbReference>
<dbReference type="NCBIfam" id="TIGR02779">
    <property type="entry name" value="NHEJ_ligase_lig"/>
    <property type="match status" value="1"/>
</dbReference>
<keyword evidence="4" id="KW-0808">Transferase</keyword>
<evidence type="ECO:0000256" key="5">
    <source>
        <dbReference type="ARBA" id="ARBA00022695"/>
    </source>
</evidence>
<evidence type="ECO:0000256" key="4">
    <source>
        <dbReference type="ARBA" id="ARBA00022679"/>
    </source>
</evidence>
<evidence type="ECO:0000256" key="19">
    <source>
        <dbReference type="ARBA" id="ARBA00029943"/>
    </source>
</evidence>
<dbReference type="EC" id="6.5.1.1" evidence="2"/>
<evidence type="ECO:0000256" key="20">
    <source>
        <dbReference type="ARBA" id="ARBA00034003"/>
    </source>
</evidence>
<name>A0A7V8GME0_9GAMM</name>
<dbReference type="InterPro" id="IPR014143">
    <property type="entry name" value="NHEJ_ligase_prk"/>
</dbReference>
<evidence type="ECO:0000256" key="11">
    <source>
        <dbReference type="ARBA" id="ARBA00022839"/>
    </source>
</evidence>
<dbReference type="GO" id="GO:0046872">
    <property type="term" value="F:metal ion binding"/>
    <property type="evidence" value="ECO:0007669"/>
    <property type="project" value="UniProtKB-KW"/>
</dbReference>
<dbReference type="EMBL" id="MWIP01000007">
    <property type="protein sequence ID" value="KAF1686337.1"/>
    <property type="molecule type" value="Genomic_DNA"/>
</dbReference>
<comment type="caution">
    <text evidence="23">The sequence shown here is derived from an EMBL/GenBank/DDBJ whole genome shotgun (WGS) entry which is preliminary data.</text>
</comment>
<dbReference type="Gene3D" id="3.30.470.30">
    <property type="entry name" value="DNA ligase/mRNA capping enzyme"/>
    <property type="match status" value="1"/>
</dbReference>
<evidence type="ECO:0000256" key="8">
    <source>
        <dbReference type="ARBA" id="ARBA00022741"/>
    </source>
</evidence>
<sequence>MSLRDYARKRSFDATPEPSAESRPRRRRAGAPIFVVQLHHARARHYDFRLEADGALKSWAVPKGPSMRAGERRLAVQVEDHPLDYAAFEGEIPEGQYGAGHVALFDRGTWAPEGDALERIAAGRLDFALAGTRLRGRFTLVRTASPARQPQWLLIKRSDEYAGDTDADAMVDAPPPATPSPAASGKRAAKGTAKAARTAGRRVAGPGPAHADWTAQARALPGAAAASMPRGIEPQLATLRTRPPVGEGWLHEVKWDGYRLLAYRDEAVELCSRNHLPWAPRLPHLVQALAELPVREAVVDGELVAIDDRGRSDFGLLQRLLERGDTTGLRLVAFDLLHIDGIDLRGVAQVERRRLLAALVARAASPALAFSAHVEGDAAAVLEASARAGLEGIVCKRADAPYRSGRHQAWIKLKHVADESFLVVGHTRPRNGRHGFGSLLLAQRRRGGLQYVGRVGSGFGDASLRMLARRLQALHADAAQVELPAHVPFSPREVRWVRPELVVDVHTRGRGKEGLVRQASFVRVREDLDARGLGPRSPRAAPRQENDMAASRLSSPERVVYPDAGITKQDVADYYTAVAAWLLPELADRPLSLLRCPDGVEGQCFFQKHHRDSLGPGVHPVLLDERDGQDEYLYVRDIEGVLSLVQMNAIEFHPWGAKRTAPDRPDRLVFDLDPADELPWAEVKRAAREVRDRLAQVGLRSWPRLSGGKGIHVCVPIAPGPGWDTAKDFCEAFAKAMVAQSPLRYVAVASKQARRGRIFIDWLRNGRGATSVAGWALRARAGAPVAMPLRWEELSRTASAAEYGLARARQRAARLRSDPWDGFAALRQALPGS</sequence>
<evidence type="ECO:0000256" key="7">
    <source>
        <dbReference type="ARBA" id="ARBA00022723"/>
    </source>
</evidence>
<evidence type="ECO:0000313" key="23">
    <source>
        <dbReference type="EMBL" id="KAF1686337.1"/>
    </source>
</evidence>
<dbReference type="CDD" id="cd07971">
    <property type="entry name" value="OBF_DNA_ligase_LigD"/>
    <property type="match status" value="1"/>
</dbReference>
<keyword evidence="9" id="KW-0227">DNA damage</keyword>
<feature type="compositionally biased region" description="Basic and acidic residues" evidence="21">
    <location>
        <begin position="1"/>
        <end position="12"/>
    </location>
</feature>
<keyword evidence="18" id="KW-0511">Multifunctional enzyme</keyword>
<comment type="cofactor">
    <cofactor evidence="1">
        <name>Mn(2+)</name>
        <dbReference type="ChEBI" id="CHEBI:29035"/>
    </cofactor>
</comment>
<keyword evidence="16" id="KW-0234">DNA repair</keyword>
<keyword evidence="10" id="KW-0378">Hydrolase</keyword>
<evidence type="ECO:0000256" key="14">
    <source>
        <dbReference type="ARBA" id="ARBA00023125"/>
    </source>
</evidence>
<protein>
    <recommendedName>
        <fullName evidence="2">DNA ligase (ATP)</fullName>
        <ecNumber evidence="2">6.5.1.1</ecNumber>
    </recommendedName>
    <alternativeName>
        <fullName evidence="19">NHEJ DNA polymerase</fullName>
    </alternativeName>
</protein>
<dbReference type="Gene3D" id="3.30.1490.70">
    <property type="match status" value="1"/>
</dbReference>